<gene>
    <name evidence="1" type="ORF">DN745_16700</name>
</gene>
<evidence type="ECO:0000313" key="1">
    <source>
        <dbReference type="EMBL" id="AWV90871.1"/>
    </source>
</evidence>
<dbReference type="EMBL" id="CP030032">
    <property type="protein sequence ID" value="AWV90871.1"/>
    <property type="molecule type" value="Genomic_DNA"/>
</dbReference>
<protein>
    <submittedName>
        <fullName evidence="1">Uncharacterized protein</fullName>
    </submittedName>
</protein>
<dbReference type="AlphaFoldDB" id="A0A2Z4FPA4"/>
<keyword evidence="2" id="KW-1185">Reference proteome</keyword>
<proteinExistence type="predicted"/>
<sequence length="146" mass="15383">MTMIAKSFRGRRFAGVMLAGFLTSVVGCASGQTASVTDASAASDNTSGEARPVEKKDAFEVARAWAAGVPGAAMPSPELHSITASWRAAQVARVWAAGDEYRALIIEKSTTGERPAVLLYLSSDASGEWQIEAIKPSTSTALWSQF</sequence>
<dbReference type="Proteomes" id="UP000249799">
    <property type="component" value="Chromosome"/>
</dbReference>
<reference evidence="1 2" key="1">
    <citation type="submission" date="2018-06" db="EMBL/GenBank/DDBJ databases">
        <title>Lujinxingia sediminis gen. nov. sp. nov., a new facultative anaerobic member of the class Deltaproteobacteria, and proposal of Lujinxingaceae fam. nov.</title>
        <authorList>
            <person name="Guo L.-Y."/>
            <person name="Li C.-M."/>
            <person name="Wang S."/>
            <person name="Du Z.-J."/>
        </authorList>
    </citation>
    <scope>NUCLEOTIDE SEQUENCE [LARGE SCALE GENOMIC DNA]</scope>
    <source>
        <strain evidence="1 2">FA350</strain>
    </source>
</reference>
<dbReference type="PROSITE" id="PS51257">
    <property type="entry name" value="PROKAR_LIPOPROTEIN"/>
    <property type="match status" value="1"/>
</dbReference>
<dbReference type="KEGG" id="bsed:DN745_16700"/>
<organism evidence="1 2">
    <name type="scientific">Bradymonas sediminis</name>
    <dbReference type="NCBI Taxonomy" id="1548548"/>
    <lineage>
        <taxon>Bacteria</taxon>
        <taxon>Deltaproteobacteria</taxon>
        <taxon>Bradymonadales</taxon>
        <taxon>Bradymonadaceae</taxon>
        <taxon>Bradymonas</taxon>
    </lineage>
</organism>
<name>A0A2Z4FPA4_9DELT</name>
<dbReference type="RefSeq" id="WP_111336600.1">
    <property type="nucleotide sequence ID" value="NZ_CP030032.1"/>
</dbReference>
<accession>A0A2Z4FPA4</accession>
<evidence type="ECO:0000313" key="2">
    <source>
        <dbReference type="Proteomes" id="UP000249799"/>
    </source>
</evidence>